<gene>
    <name evidence="1" type="ORF">SAMN06297387_108211</name>
</gene>
<dbReference type="SUPFAM" id="SSF52266">
    <property type="entry name" value="SGNH hydrolase"/>
    <property type="match status" value="1"/>
</dbReference>
<dbReference type="EMBL" id="OCNE01000008">
    <property type="protein sequence ID" value="SOD63048.1"/>
    <property type="molecule type" value="Genomic_DNA"/>
</dbReference>
<accession>A0A286DWL4</accession>
<reference evidence="1 2" key="1">
    <citation type="submission" date="2017-09" db="EMBL/GenBank/DDBJ databases">
        <authorList>
            <person name="Ehlers B."/>
            <person name="Leendertz F.H."/>
        </authorList>
    </citation>
    <scope>NUCLEOTIDE SEQUENCE [LARGE SCALE GENOMIC DNA]</scope>
    <source>
        <strain evidence="1 2">CGMCC 4.7095</strain>
    </source>
</reference>
<dbReference type="Proteomes" id="UP000219072">
    <property type="component" value="Unassembled WGS sequence"/>
</dbReference>
<evidence type="ECO:0000313" key="2">
    <source>
        <dbReference type="Proteomes" id="UP000219072"/>
    </source>
</evidence>
<evidence type="ECO:0000313" key="1">
    <source>
        <dbReference type="EMBL" id="SOD63048.1"/>
    </source>
</evidence>
<organism evidence="1 2">
    <name type="scientific">Streptomyces zhaozhouensis</name>
    <dbReference type="NCBI Taxonomy" id="1300267"/>
    <lineage>
        <taxon>Bacteria</taxon>
        <taxon>Bacillati</taxon>
        <taxon>Actinomycetota</taxon>
        <taxon>Actinomycetes</taxon>
        <taxon>Kitasatosporales</taxon>
        <taxon>Streptomycetaceae</taxon>
        <taxon>Streptomyces</taxon>
    </lineage>
</organism>
<dbReference type="Gene3D" id="3.40.50.1110">
    <property type="entry name" value="SGNH hydrolase"/>
    <property type="match status" value="1"/>
</dbReference>
<name>A0A286DWL4_9ACTN</name>
<sequence length="355" mass="38535">MQHLEMIAAQNQDYERLMVGDGEGYHWLPYLIFLAHPDYASPVVNTDTGGFRLAHGPAGPSSLMGNMPSGEVSVMLGGSAAFGFGASCDEETIPSHLATGPDAVPWLNLACNGFNSTQELIVFLLHRHQLPVIKDIVVFSGVNTLVLAGLPGADRDYGQFFFSGPFARRLGIPDPAEQPTALTRFARSAGRLVGRGEEKSREARRADPDGVLPPAERLNLALRAAGRDLDRLVELAAPTGARIHYVLQPVSTWTRKPYTTEERVLIEERGEMYKGLFSMILDPAVHDEYAAGMEAVCKDRSIPFLNLNTALGSGPEAKDWLFVDLVHLTDVGYRLSTEVLRAELDLAGASSGPLP</sequence>
<dbReference type="InterPro" id="IPR036514">
    <property type="entry name" value="SGNH_hydro_sf"/>
</dbReference>
<protein>
    <recommendedName>
        <fullName evidence="3">GDSL-like Lipase/Acylhydrolase family protein</fullName>
    </recommendedName>
</protein>
<dbReference type="AlphaFoldDB" id="A0A286DWL4"/>
<evidence type="ECO:0008006" key="3">
    <source>
        <dbReference type="Google" id="ProtNLM"/>
    </source>
</evidence>
<keyword evidence="2" id="KW-1185">Reference proteome</keyword>
<proteinExistence type="predicted"/>